<dbReference type="InterPro" id="IPR029057">
    <property type="entry name" value="PRTase-like"/>
</dbReference>
<dbReference type="CDD" id="cd06223">
    <property type="entry name" value="PRTases_typeI"/>
    <property type="match status" value="1"/>
</dbReference>
<gene>
    <name evidence="2" type="ORF">N5C72_18080</name>
</gene>
<proteinExistence type="inferred from homology"/>
<dbReference type="SUPFAM" id="SSF53271">
    <property type="entry name" value="PRTase-like"/>
    <property type="match status" value="1"/>
</dbReference>
<sequence length="239" mass="24404">MGRRLLSRMGGDCPLCGARVAGARLCAGCQADILAGPPGASARCPQCALRLKGGGQHCAACLAAPRPFSRTVAAFDYAPPGDTLILMLKTQLRLSMAPVLARLMAQALQAADGAASRGAGARPADLLLVPIPASRASLRQRGMNPAAEIARSLAAELSLPAPRLVLARRRETPRQATLDRRARQRGAAGLFTCTGNVLGRHVAVVDDVMTTGSTAGAAAQALMAAGAASVTVLVAARTP</sequence>
<dbReference type="EMBL" id="JAOBZK010000026">
    <property type="protein sequence ID" value="MDH1179997.1"/>
    <property type="molecule type" value="Genomic_DNA"/>
</dbReference>
<dbReference type="Gene3D" id="3.40.50.2020">
    <property type="match status" value="1"/>
</dbReference>
<accession>A0ABD4YX16</accession>
<evidence type="ECO:0000313" key="3">
    <source>
        <dbReference type="Proteomes" id="UP001158644"/>
    </source>
</evidence>
<comment type="similarity">
    <text evidence="1">Belongs to the ComF/GntX family.</text>
</comment>
<dbReference type="AlphaFoldDB" id="A0ABD4YX16"/>
<dbReference type="InterPro" id="IPR000836">
    <property type="entry name" value="PRTase_dom"/>
</dbReference>
<dbReference type="Proteomes" id="UP001158644">
    <property type="component" value="Unassembled WGS sequence"/>
</dbReference>
<comment type="caution">
    <text evidence="2">The sequence shown here is derived from an EMBL/GenBank/DDBJ whole genome shotgun (WGS) entry which is preliminary data.</text>
</comment>
<evidence type="ECO:0000256" key="1">
    <source>
        <dbReference type="ARBA" id="ARBA00008007"/>
    </source>
</evidence>
<name>A0ABD4YX16_9BURK</name>
<reference evidence="2 3" key="1">
    <citation type="submission" date="2022-09" db="EMBL/GenBank/DDBJ databases">
        <title>Intensive care unit water sources are persistently colonized with multi-drug resistant bacteria and are the site of extensive horizontal gene transfer of antibiotic resistance genes.</title>
        <authorList>
            <person name="Diorio-Toth L."/>
        </authorList>
    </citation>
    <scope>NUCLEOTIDE SEQUENCE [LARGE SCALE GENOMIC DNA]</scope>
    <source>
        <strain evidence="2 3">GD03967</strain>
    </source>
</reference>
<protein>
    <submittedName>
        <fullName evidence="2">ComF family protein</fullName>
    </submittedName>
</protein>
<evidence type="ECO:0000313" key="2">
    <source>
        <dbReference type="EMBL" id="MDH1179997.1"/>
    </source>
</evidence>
<dbReference type="PANTHER" id="PTHR47505">
    <property type="entry name" value="DNA UTILIZATION PROTEIN YHGH"/>
    <property type="match status" value="1"/>
</dbReference>
<organism evidence="2 3">
    <name type="scientific">Achromobacter mucicolens</name>
    <dbReference type="NCBI Taxonomy" id="1389922"/>
    <lineage>
        <taxon>Bacteria</taxon>
        <taxon>Pseudomonadati</taxon>
        <taxon>Pseudomonadota</taxon>
        <taxon>Betaproteobacteria</taxon>
        <taxon>Burkholderiales</taxon>
        <taxon>Alcaligenaceae</taxon>
        <taxon>Achromobacter</taxon>
    </lineage>
</organism>
<dbReference type="InterPro" id="IPR051910">
    <property type="entry name" value="ComF/GntX_DNA_util-trans"/>
</dbReference>
<dbReference type="PANTHER" id="PTHR47505:SF1">
    <property type="entry name" value="DNA UTILIZATION PROTEIN YHGH"/>
    <property type="match status" value="1"/>
</dbReference>